<keyword evidence="2" id="KW-0539">Nucleus</keyword>
<dbReference type="InterPro" id="IPR036864">
    <property type="entry name" value="Zn2-C6_fun-type_DNA-bd_sf"/>
</dbReference>
<dbReference type="Proteomes" id="UP000184330">
    <property type="component" value="Unassembled WGS sequence"/>
</dbReference>
<evidence type="ECO:0000256" key="1">
    <source>
        <dbReference type="ARBA" id="ARBA00004123"/>
    </source>
</evidence>
<sequence length="500" mass="56124">MAPGLGIKQPVPRTRTGCLTCRKRKVKCDELKPICGRCSRLQRECKWSDDLQVIPLSRGRSPPGSSTISPTEPTLQITSTSGQNFVVEFPNVDRGTVFFIHHFITFCSRFLAYSNDNEGNPFQVELVPKASSSPALLHSMAAVAAGHLARTQRHHEITAANHYTVALRELNSSLSDSEVARSDSTLGACLLLCVYEISHSDTSLWLEHLQGARDLILFRGGPKTTDYLTRFFSFLDISGSLSSGGGPLLEGNYWLDDPNQDGMNGASRNWPYYDADHTMVNHFHQLMVFMAELSRLSAESMSDTGSQHPGVIAEKAAQIHSELLTWWQGCPEKLRSQSNDWRRQLRPRKLTVPETLEEEAFSSTRSCVQACIIYLNHILDPIGHKPQKQEVIDAISDILAIAAETPEGYGLEMGQYWGLFMAGIAVFNDEVAEDLIRRKLKADTSISIYHADRPLDLLEILWKRQHQYGTKYDWRQVQIQMGIQMYDLPSNAGNIADNWI</sequence>
<dbReference type="Pfam" id="PF00172">
    <property type="entry name" value="Zn_clus"/>
    <property type="match status" value="1"/>
</dbReference>
<dbReference type="Gene3D" id="4.10.240.10">
    <property type="entry name" value="Zn(2)-C6 fungal-type DNA-binding domain"/>
    <property type="match status" value="1"/>
</dbReference>
<accession>A0A1L7WNH0</accession>
<dbReference type="Pfam" id="PF11951">
    <property type="entry name" value="Fungal_trans_2"/>
    <property type="match status" value="1"/>
</dbReference>
<dbReference type="PROSITE" id="PS00463">
    <property type="entry name" value="ZN2_CY6_FUNGAL_1"/>
    <property type="match status" value="1"/>
</dbReference>
<dbReference type="PANTHER" id="PTHR37534:SF49">
    <property type="entry name" value="LYSINE BIOSYNTHESIS REGULATORY PROTEIN LYS14"/>
    <property type="match status" value="1"/>
</dbReference>
<proteinExistence type="predicted"/>
<dbReference type="PANTHER" id="PTHR37534">
    <property type="entry name" value="TRANSCRIPTIONAL ACTIVATOR PROTEIN UGA3"/>
    <property type="match status" value="1"/>
</dbReference>
<comment type="subcellular location">
    <subcellularLocation>
        <location evidence="1">Nucleus</location>
    </subcellularLocation>
</comment>
<dbReference type="AlphaFoldDB" id="A0A1L7WNH0"/>
<dbReference type="GO" id="GO:0008270">
    <property type="term" value="F:zinc ion binding"/>
    <property type="evidence" value="ECO:0007669"/>
    <property type="project" value="InterPro"/>
</dbReference>
<dbReference type="STRING" id="576137.A0A1L7WNH0"/>
<organism evidence="4 5">
    <name type="scientific">Phialocephala subalpina</name>
    <dbReference type="NCBI Taxonomy" id="576137"/>
    <lineage>
        <taxon>Eukaryota</taxon>
        <taxon>Fungi</taxon>
        <taxon>Dikarya</taxon>
        <taxon>Ascomycota</taxon>
        <taxon>Pezizomycotina</taxon>
        <taxon>Leotiomycetes</taxon>
        <taxon>Helotiales</taxon>
        <taxon>Mollisiaceae</taxon>
        <taxon>Phialocephala</taxon>
        <taxon>Phialocephala fortinii species complex</taxon>
    </lineage>
</organism>
<dbReference type="GO" id="GO:0005634">
    <property type="term" value="C:nucleus"/>
    <property type="evidence" value="ECO:0007669"/>
    <property type="project" value="UniProtKB-SubCell"/>
</dbReference>
<dbReference type="InterPro" id="IPR001138">
    <property type="entry name" value="Zn2Cys6_DnaBD"/>
</dbReference>
<dbReference type="CDD" id="cd00067">
    <property type="entry name" value="GAL4"/>
    <property type="match status" value="1"/>
</dbReference>
<gene>
    <name evidence="4" type="ORF">PAC_04202</name>
</gene>
<evidence type="ECO:0000313" key="4">
    <source>
        <dbReference type="EMBL" id="CZR54318.1"/>
    </source>
</evidence>
<name>A0A1L7WNH0_9HELO</name>
<protein>
    <recommendedName>
        <fullName evidence="3">Zn(2)-C6 fungal-type domain-containing protein</fullName>
    </recommendedName>
</protein>
<evidence type="ECO:0000259" key="3">
    <source>
        <dbReference type="PROSITE" id="PS50048"/>
    </source>
</evidence>
<dbReference type="CDD" id="cd12148">
    <property type="entry name" value="fungal_TF_MHR"/>
    <property type="match status" value="1"/>
</dbReference>
<dbReference type="GO" id="GO:0000981">
    <property type="term" value="F:DNA-binding transcription factor activity, RNA polymerase II-specific"/>
    <property type="evidence" value="ECO:0007669"/>
    <property type="project" value="InterPro"/>
</dbReference>
<keyword evidence="5" id="KW-1185">Reference proteome</keyword>
<dbReference type="SUPFAM" id="SSF57701">
    <property type="entry name" value="Zn2/Cys6 DNA-binding domain"/>
    <property type="match status" value="1"/>
</dbReference>
<reference evidence="4 5" key="1">
    <citation type="submission" date="2016-03" db="EMBL/GenBank/DDBJ databases">
        <authorList>
            <person name="Ploux O."/>
        </authorList>
    </citation>
    <scope>NUCLEOTIDE SEQUENCE [LARGE SCALE GENOMIC DNA]</scope>
    <source>
        <strain evidence="4 5">UAMH 11012</strain>
    </source>
</reference>
<dbReference type="PROSITE" id="PS50048">
    <property type="entry name" value="ZN2_CY6_FUNGAL_2"/>
    <property type="match status" value="1"/>
</dbReference>
<feature type="domain" description="Zn(2)-C6 fungal-type" evidence="3">
    <location>
        <begin position="17"/>
        <end position="47"/>
    </location>
</feature>
<evidence type="ECO:0000256" key="2">
    <source>
        <dbReference type="ARBA" id="ARBA00023242"/>
    </source>
</evidence>
<dbReference type="GO" id="GO:0000976">
    <property type="term" value="F:transcription cis-regulatory region binding"/>
    <property type="evidence" value="ECO:0007669"/>
    <property type="project" value="TreeGrafter"/>
</dbReference>
<dbReference type="OrthoDB" id="3509362at2759"/>
<dbReference type="InterPro" id="IPR021858">
    <property type="entry name" value="Fun_TF"/>
</dbReference>
<dbReference type="SMART" id="SM00066">
    <property type="entry name" value="GAL4"/>
    <property type="match status" value="1"/>
</dbReference>
<dbReference type="GO" id="GO:0045944">
    <property type="term" value="P:positive regulation of transcription by RNA polymerase II"/>
    <property type="evidence" value="ECO:0007669"/>
    <property type="project" value="TreeGrafter"/>
</dbReference>
<evidence type="ECO:0000313" key="5">
    <source>
        <dbReference type="Proteomes" id="UP000184330"/>
    </source>
</evidence>
<dbReference type="EMBL" id="FJOG01000005">
    <property type="protein sequence ID" value="CZR54318.1"/>
    <property type="molecule type" value="Genomic_DNA"/>
</dbReference>